<dbReference type="RefSeq" id="WP_341369281.1">
    <property type="nucleotide sequence ID" value="NZ_JBBPCO010000001.1"/>
</dbReference>
<evidence type="ECO:0000256" key="3">
    <source>
        <dbReference type="ARBA" id="ARBA00022448"/>
    </source>
</evidence>
<dbReference type="Gene3D" id="3.10.105.10">
    <property type="entry name" value="Dipeptide-binding Protein, Domain 3"/>
    <property type="match status" value="1"/>
</dbReference>
<dbReference type="EMBL" id="JBBPCO010000001">
    <property type="protein sequence ID" value="MEK8088215.1"/>
    <property type="molecule type" value="Genomic_DNA"/>
</dbReference>
<comment type="subcellular location">
    <subcellularLocation>
        <location evidence="1">Cell envelope</location>
    </subcellularLocation>
</comment>
<accession>A0ABU9D6B2</accession>
<dbReference type="Proteomes" id="UP001446205">
    <property type="component" value="Unassembled WGS sequence"/>
</dbReference>
<evidence type="ECO:0000313" key="7">
    <source>
        <dbReference type="EMBL" id="MEK8088215.1"/>
    </source>
</evidence>
<evidence type="ECO:0000256" key="5">
    <source>
        <dbReference type="SAM" id="SignalP"/>
    </source>
</evidence>
<protein>
    <submittedName>
        <fullName evidence="7">ABC transporter substrate-binding protein</fullName>
    </submittedName>
</protein>
<keyword evidence="3" id="KW-0813">Transport</keyword>
<name>A0ABU9D6B2_9PROT</name>
<dbReference type="PANTHER" id="PTHR30290">
    <property type="entry name" value="PERIPLASMIC BINDING COMPONENT OF ABC TRANSPORTER"/>
    <property type="match status" value="1"/>
</dbReference>
<gene>
    <name evidence="7" type="ORF">WOB96_00405</name>
</gene>
<feature type="signal peptide" evidence="5">
    <location>
        <begin position="1"/>
        <end position="23"/>
    </location>
</feature>
<dbReference type="CDD" id="cd00995">
    <property type="entry name" value="PBP2_NikA_DppA_OppA_like"/>
    <property type="match status" value="1"/>
</dbReference>
<reference evidence="7 8" key="1">
    <citation type="submission" date="2024-04" db="EMBL/GenBank/DDBJ databases">
        <authorList>
            <person name="Abashina T."/>
            <person name="Shaikin A."/>
        </authorList>
    </citation>
    <scope>NUCLEOTIDE SEQUENCE [LARGE SCALE GENOMIC DNA]</scope>
    <source>
        <strain evidence="7 8">AAFK</strain>
    </source>
</reference>
<keyword evidence="8" id="KW-1185">Reference proteome</keyword>
<evidence type="ECO:0000256" key="1">
    <source>
        <dbReference type="ARBA" id="ARBA00004196"/>
    </source>
</evidence>
<dbReference type="PROSITE" id="PS51257">
    <property type="entry name" value="PROKAR_LIPOPROTEIN"/>
    <property type="match status" value="1"/>
</dbReference>
<dbReference type="InterPro" id="IPR039424">
    <property type="entry name" value="SBP_5"/>
</dbReference>
<dbReference type="PIRSF" id="PIRSF002741">
    <property type="entry name" value="MppA"/>
    <property type="match status" value="1"/>
</dbReference>
<comment type="caution">
    <text evidence="7">The sequence shown here is derived from an EMBL/GenBank/DDBJ whole genome shotgun (WGS) entry which is preliminary data.</text>
</comment>
<evidence type="ECO:0000259" key="6">
    <source>
        <dbReference type="Pfam" id="PF00496"/>
    </source>
</evidence>
<feature type="chain" id="PRO_5045963181" evidence="5">
    <location>
        <begin position="24"/>
        <end position="497"/>
    </location>
</feature>
<dbReference type="Gene3D" id="3.90.76.10">
    <property type="entry name" value="Dipeptide-binding Protein, Domain 1"/>
    <property type="match status" value="1"/>
</dbReference>
<evidence type="ECO:0000313" key="8">
    <source>
        <dbReference type="Proteomes" id="UP001446205"/>
    </source>
</evidence>
<dbReference type="Pfam" id="PF00496">
    <property type="entry name" value="SBP_bac_5"/>
    <property type="match status" value="1"/>
</dbReference>
<evidence type="ECO:0000256" key="4">
    <source>
        <dbReference type="ARBA" id="ARBA00022729"/>
    </source>
</evidence>
<dbReference type="Gene3D" id="3.40.190.10">
    <property type="entry name" value="Periplasmic binding protein-like II"/>
    <property type="match status" value="1"/>
</dbReference>
<comment type="similarity">
    <text evidence="2">Belongs to the bacterial solute-binding protein 5 family.</text>
</comment>
<sequence length="497" mass="55418">MRHWLLPLLALGLLTGACGKEQAATPAIRMGLAQAVITLDPRYSTDANSARINRLLYQRLVDIDAQYRPKGELAQGWVLLSPTHYRFQLRPARFSDGSILTARDVLATYQSILAANSRSPLKGQLEVVESISAPDESHVDFTLKRPDPLFPMRLNVGILPAQGVASGRVFSKSPLGSGPFRLVAWPSPERVILERRRDGRQFEFLTVSDPTVRALKLQRGEIDLLQNDLPVELLRYLEQKGMQVEHGPGSRYSYLGFNLRDPLLSRLPVREAISLAIDRESLTHYLFADYARPAWGPMPLGHWAGPLSGQVPVYDPARALLDAAGLKDPDGPGPRPRFALVYKTSTDPLRLRVATVLQSQLAQIGVQLHIRSLDWGTFYGDVKAGRFQLYSLFWVGIESPDFYREAYHSQSVPPKGANRGQLRDPQLDANIEQALAQNPQSTAAYQAVQARLQAVQAYAPLWFEDNVAVLRPGLRHYSINMQGDFDGLITLDDEHAH</sequence>
<dbReference type="InterPro" id="IPR000914">
    <property type="entry name" value="SBP_5_dom"/>
</dbReference>
<keyword evidence="4 5" id="KW-0732">Signal</keyword>
<organism evidence="7 8">
    <name type="scientific">Thermithiobacillus plumbiphilus</name>
    <dbReference type="NCBI Taxonomy" id="1729899"/>
    <lineage>
        <taxon>Bacteria</taxon>
        <taxon>Pseudomonadati</taxon>
        <taxon>Pseudomonadota</taxon>
        <taxon>Acidithiobacillia</taxon>
        <taxon>Acidithiobacillales</taxon>
        <taxon>Thermithiobacillaceae</taxon>
        <taxon>Thermithiobacillus</taxon>
    </lineage>
</organism>
<dbReference type="SUPFAM" id="SSF53850">
    <property type="entry name" value="Periplasmic binding protein-like II"/>
    <property type="match status" value="1"/>
</dbReference>
<dbReference type="PANTHER" id="PTHR30290:SF10">
    <property type="entry name" value="PERIPLASMIC OLIGOPEPTIDE-BINDING PROTEIN-RELATED"/>
    <property type="match status" value="1"/>
</dbReference>
<evidence type="ECO:0000256" key="2">
    <source>
        <dbReference type="ARBA" id="ARBA00005695"/>
    </source>
</evidence>
<dbReference type="InterPro" id="IPR030678">
    <property type="entry name" value="Peptide/Ni-bd"/>
</dbReference>
<proteinExistence type="inferred from homology"/>
<feature type="domain" description="Solute-binding protein family 5" evidence="6">
    <location>
        <begin position="69"/>
        <end position="401"/>
    </location>
</feature>